<evidence type="ECO:0000313" key="2">
    <source>
        <dbReference type="EMBL" id="KAJ3473793.1"/>
    </source>
</evidence>
<organism evidence="2 3">
    <name type="scientific">Meripilus lineatus</name>
    <dbReference type="NCBI Taxonomy" id="2056292"/>
    <lineage>
        <taxon>Eukaryota</taxon>
        <taxon>Fungi</taxon>
        <taxon>Dikarya</taxon>
        <taxon>Basidiomycota</taxon>
        <taxon>Agaricomycotina</taxon>
        <taxon>Agaricomycetes</taxon>
        <taxon>Polyporales</taxon>
        <taxon>Meripilaceae</taxon>
        <taxon>Meripilus</taxon>
    </lineage>
</organism>
<proteinExistence type="predicted"/>
<protein>
    <submittedName>
        <fullName evidence="2">Uncharacterized protein</fullName>
    </submittedName>
</protein>
<evidence type="ECO:0000313" key="3">
    <source>
        <dbReference type="Proteomes" id="UP001212997"/>
    </source>
</evidence>
<evidence type="ECO:0000256" key="1">
    <source>
        <dbReference type="SAM" id="MobiDB-lite"/>
    </source>
</evidence>
<comment type="caution">
    <text evidence="2">The sequence shown here is derived from an EMBL/GenBank/DDBJ whole genome shotgun (WGS) entry which is preliminary data.</text>
</comment>
<dbReference type="AlphaFoldDB" id="A0AAD5UQI1"/>
<dbReference type="Proteomes" id="UP001212997">
    <property type="component" value="Unassembled WGS sequence"/>
</dbReference>
<dbReference type="EMBL" id="JANAWD010001255">
    <property type="protein sequence ID" value="KAJ3473793.1"/>
    <property type="molecule type" value="Genomic_DNA"/>
</dbReference>
<keyword evidence="3" id="KW-1185">Reference proteome</keyword>
<sequence>MQKMMEQRNRTTQISHPTVGGTIVTQAGGMWQGTLMWRGSDSETQARKELHAQVITQVPANYLEAIQFGSWPGVVSLTPSRERALPPPVLQEWIKRYQGVIFALAPNPQAGDAKTNEDNLKILGKLLSEKSMYALGAWGKERLENRVLLFWVNNRIMGSYFGQAGGMPELPRNVIGGVNLLTAPLPMALVLSRMPAEMQAQMEQIPAESRLKWLQALMMKHAQARNLQQQQGQGGGDGGAGGSGMHQRSGSNGGGGLANVPADVLQSFMQRKPDVQ</sequence>
<gene>
    <name evidence="2" type="ORF">NLI96_g12819</name>
</gene>
<feature type="region of interest" description="Disordered" evidence="1">
    <location>
        <begin position="224"/>
        <end position="276"/>
    </location>
</feature>
<reference evidence="2" key="1">
    <citation type="submission" date="2022-07" db="EMBL/GenBank/DDBJ databases">
        <title>Genome Sequence of Physisporinus lineatus.</title>
        <authorList>
            <person name="Buettner E."/>
        </authorList>
    </citation>
    <scope>NUCLEOTIDE SEQUENCE</scope>
    <source>
        <strain evidence="2">VT162</strain>
    </source>
</reference>
<name>A0AAD5UQI1_9APHY</name>
<feature type="compositionally biased region" description="Gly residues" evidence="1">
    <location>
        <begin position="232"/>
        <end position="244"/>
    </location>
</feature>
<accession>A0AAD5UQI1</accession>